<feature type="domain" description="Chitin-binding type-2" evidence="2">
    <location>
        <begin position="252"/>
        <end position="309"/>
    </location>
</feature>
<sequence>MNYLVQLAVLAVVCWQVLSKPECESGVFKLIPKDDCSGYYLCNWGRAIEMPDCPKGSLFSTVSHSCVPKGSIYDVCSSKLTHGTSNNKEPVTIEEKCLTGSKIIAHVDECQLFYNCSVRYQTIPRYFEQHMDECTYPKLFSTVTNQCEDFDKVTCGGRTEHKSGCDYRRNKCSAASCVPCSLRFPSCENLPDGPNVHEQKLWSPFFVHCYKGRTMLENTCPTDAEGKPQIFHPELKQCTSLDQIDKEHGGMMPDCTGKPDGFHLDETGRCNQYVACKDGKFLNYVKCADGEVYDSKLEYCRPKKEACGPCGERVNCDALTRLLRRKRKTVP</sequence>
<dbReference type="SUPFAM" id="SSF57625">
    <property type="entry name" value="Invertebrate chitin-binding proteins"/>
    <property type="match status" value="2"/>
</dbReference>
<organism evidence="3 4">
    <name type="scientific">Sinanodonta woodiana</name>
    <name type="common">Chinese pond mussel</name>
    <name type="synonym">Anodonta woodiana</name>
    <dbReference type="NCBI Taxonomy" id="1069815"/>
    <lineage>
        <taxon>Eukaryota</taxon>
        <taxon>Metazoa</taxon>
        <taxon>Spiralia</taxon>
        <taxon>Lophotrochozoa</taxon>
        <taxon>Mollusca</taxon>
        <taxon>Bivalvia</taxon>
        <taxon>Autobranchia</taxon>
        <taxon>Heteroconchia</taxon>
        <taxon>Palaeoheterodonta</taxon>
        <taxon>Unionida</taxon>
        <taxon>Unionoidea</taxon>
        <taxon>Unionidae</taxon>
        <taxon>Unioninae</taxon>
        <taxon>Sinanodonta</taxon>
    </lineage>
</organism>
<dbReference type="Pfam" id="PF01607">
    <property type="entry name" value="CBM_14"/>
    <property type="match status" value="2"/>
</dbReference>
<reference evidence="3 4" key="1">
    <citation type="submission" date="2024-11" db="EMBL/GenBank/DDBJ databases">
        <title>Chromosome-level genome assembly of the freshwater bivalve Anodonta woodiana.</title>
        <authorList>
            <person name="Chen X."/>
        </authorList>
    </citation>
    <scope>NUCLEOTIDE SEQUENCE [LARGE SCALE GENOMIC DNA]</scope>
    <source>
        <strain evidence="3">MN2024</strain>
        <tissue evidence="3">Gills</tissue>
    </source>
</reference>
<evidence type="ECO:0000259" key="2">
    <source>
        <dbReference type="PROSITE" id="PS50940"/>
    </source>
</evidence>
<protein>
    <recommendedName>
        <fullName evidence="2">Chitin-binding type-2 domain-containing protein</fullName>
    </recommendedName>
</protein>
<feature type="chain" id="PRO_5044891038" description="Chitin-binding type-2 domain-containing protein" evidence="1">
    <location>
        <begin position="20"/>
        <end position="331"/>
    </location>
</feature>
<dbReference type="Proteomes" id="UP001634394">
    <property type="component" value="Unassembled WGS sequence"/>
</dbReference>
<evidence type="ECO:0000256" key="1">
    <source>
        <dbReference type="SAM" id="SignalP"/>
    </source>
</evidence>
<dbReference type="InterPro" id="IPR002557">
    <property type="entry name" value="Chitin-bd_dom"/>
</dbReference>
<dbReference type="Gene3D" id="2.170.140.10">
    <property type="entry name" value="Chitin binding domain"/>
    <property type="match status" value="1"/>
</dbReference>
<dbReference type="InterPro" id="IPR036508">
    <property type="entry name" value="Chitin-bd_dom_sf"/>
</dbReference>
<gene>
    <name evidence="3" type="ORF">ACJMK2_016806</name>
</gene>
<evidence type="ECO:0000313" key="3">
    <source>
        <dbReference type="EMBL" id="KAL3853250.1"/>
    </source>
</evidence>
<dbReference type="PROSITE" id="PS50940">
    <property type="entry name" value="CHIT_BIND_II"/>
    <property type="match status" value="2"/>
</dbReference>
<feature type="signal peptide" evidence="1">
    <location>
        <begin position="1"/>
        <end position="19"/>
    </location>
</feature>
<name>A0ABD3UUW3_SINWO</name>
<keyword evidence="4" id="KW-1185">Reference proteome</keyword>
<dbReference type="EMBL" id="JBJQND010000015">
    <property type="protein sequence ID" value="KAL3853250.1"/>
    <property type="molecule type" value="Genomic_DNA"/>
</dbReference>
<comment type="caution">
    <text evidence="3">The sequence shown here is derived from an EMBL/GenBank/DDBJ whole genome shotgun (WGS) entry which is preliminary data.</text>
</comment>
<accession>A0ABD3UUW3</accession>
<feature type="domain" description="Chitin-binding type-2" evidence="2">
    <location>
        <begin position="20"/>
        <end position="78"/>
    </location>
</feature>
<proteinExistence type="predicted"/>
<dbReference type="AlphaFoldDB" id="A0ABD3UUW3"/>
<keyword evidence="1" id="KW-0732">Signal</keyword>
<dbReference type="SMART" id="SM00494">
    <property type="entry name" value="ChtBD2"/>
    <property type="match status" value="3"/>
</dbReference>
<evidence type="ECO:0000313" key="4">
    <source>
        <dbReference type="Proteomes" id="UP001634394"/>
    </source>
</evidence>